<gene>
    <name evidence="1" type="ORF">LOK49_LG01G02339</name>
</gene>
<accession>A0ACC0J2K0</accession>
<evidence type="ECO:0000313" key="1">
    <source>
        <dbReference type="EMBL" id="KAI8031044.1"/>
    </source>
</evidence>
<organism evidence="1 2">
    <name type="scientific">Camellia lanceoleosa</name>
    <dbReference type="NCBI Taxonomy" id="1840588"/>
    <lineage>
        <taxon>Eukaryota</taxon>
        <taxon>Viridiplantae</taxon>
        <taxon>Streptophyta</taxon>
        <taxon>Embryophyta</taxon>
        <taxon>Tracheophyta</taxon>
        <taxon>Spermatophyta</taxon>
        <taxon>Magnoliopsida</taxon>
        <taxon>eudicotyledons</taxon>
        <taxon>Gunneridae</taxon>
        <taxon>Pentapetalae</taxon>
        <taxon>asterids</taxon>
        <taxon>Ericales</taxon>
        <taxon>Theaceae</taxon>
        <taxon>Camellia</taxon>
    </lineage>
</organism>
<dbReference type="Proteomes" id="UP001060215">
    <property type="component" value="Chromosome 1"/>
</dbReference>
<name>A0ACC0J2K0_9ERIC</name>
<dbReference type="EMBL" id="CM045758">
    <property type="protein sequence ID" value="KAI8031044.1"/>
    <property type="molecule type" value="Genomic_DNA"/>
</dbReference>
<sequence length="91" mass="10373">MECFELLEGLDECEDVSNLDLVEKILAPKILNKTTVSNILMGVLKTRAKVLISPWNNNMFFFQFGKAEDRREVLMEAAWSVMGNLLVLQPL</sequence>
<proteinExistence type="predicted"/>
<evidence type="ECO:0000313" key="2">
    <source>
        <dbReference type="Proteomes" id="UP001060215"/>
    </source>
</evidence>
<protein>
    <submittedName>
        <fullName evidence="1">Uncharacterized protein</fullName>
    </submittedName>
</protein>
<keyword evidence="2" id="KW-1185">Reference proteome</keyword>
<comment type="caution">
    <text evidence="1">The sequence shown here is derived from an EMBL/GenBank/DDBJ whole genome shotgun (WGS) entry which is preliminary data.</text>
</comment>
<reference evidence="1 2" key="1">
    <citation type="journal article" date="2022" name="Plant J.">
        <title>Chromosome-level genome of Camellia lanceoleosa provides a valuable resource for understanding genome evolution and self-incompatibility.</title>
        <authorList>
            <person name="Gong W."/>
            <person name="Xiao S."/>
            <person name="Wang L."/>
            <person name="Liao Z."/>
            <person name="Chang Y."/>
            <person name="Mo W."/>
            <person name="Hu G."/>
            <person name="Li W."/>
            <person name="Zhao G."/>
            <person name="Zhu H."/>
            <person name="Hu X."/>
            <person name="Ji K."/>
            <person name="Xiang X."/>
            <person name="Song Q."/>
            <person name="Yuan D."/>
            <person name="Jin S."/>
            <person name="Zhang L."/>
        </authorList>
    </citation>
    <scope>NUCLEOTIDE SEQUENCE [LARGE SCALE GENOMIC DNA]</scope>
    <source>
        <strain evidence="1">SQ_2022a</strain>
    </source>
</reference>